<feature type="domain" description="4Fe-4S ferredoxin-type" evidence="4">
    <location>
        <begin position="166"/>
        <end position="197"/>
    </location>
</feature>
<protein>
    <recommendedName>
        <fullName evidence="4">4Fe-4S ferredoxin-type domain-containing protein</fullName>
    </recommendedName>
</protein>
<organism evidence="5 6">
    <name type="scientific">Aerophobetes bacterium</name>
    <dbReference type="NCBI Taxonomy" id="2030807"/>
    <lineage>
        <taxon>Bacteria</taxon>
        <taxon>Candidatus Aerophobota</taxon>
    </lineage>
</organism>
<evidence type="ECO:0000256" key="2">
    <source>
        <dbReference type="ARBA" id="ARBA00023004"/>
    </source>
</evidence>
<evidence type="ECO:0000259" key="4">
    <source>
        <dbReference type="PROSITE" id="PS51379"/>
    </source>
</evidence>
<dbReference type="GO" id="GO:0051536">
    <property type="term" value="F:iron-sulfur cluster binding"/>
    <property type="evidence" value="ECO:0007669"/>
    <property type="project" value="UniProtKB-KW"/>
</dbReference>
<keyword evidence="3" id="KW-0411">Iron-sulfur</keyword>
<sequence>MKTMVEELRKKAKELLRSGKVEAIIGYQRSNGSASTTPCFIEAEDEVTRLVWDEHCVYNLALYLKEMKKKAGVVAKGCDAKAVVALIQENQIDRDQVQIIGVECERQLDGKGRVLEKCKTCQVHIPGIYDVLIRSKTPTSKTEKEELAEEDDAVRELEAKPVSERWRFWQKQFEKCIRCYACRQICPLCYCPECITEKTMPQWILPSPSLKGNTAWNVVRAFHLAGRCVDCGECERVCPVGIPLRKLNKKLEKEIKTMFDYVPGLDPEKKPPLTDFRMDDPEEFVR</sequence>
<comment type="caution">
    <text evidence="5">The sequence shown here is derived from an EMBL/GenBank/DDBJ whole genome shotgun (WGS) entry which is preliminary data.</text>
</comment>
<dbReference type="Gene3D" id="1.10.1060.10">
    <property type="entry name" value="Alpha-helical ferredoxin"/>
    <property type="match status" value="1"/>
</dbReference>
<dbReference type="EMBL" id="SOIZ01000129">
    <property type="protein sequence ID" value="TET63080.1"/>
    <property type="molecule type" value="Genomic_DNA"/>
</dbReference>
<dbReference type="PROSITE" id="PS51379">
    <property type="entry name" value="4FE4S_FER_2"/>
    <property type="match status" value="2"/>
</dbReference>
<reference evidence="5 6" key="1">
    <citation type="submission" date="2019-03" db="EMBL/GenBank/DDBJ databases">
        <title>Metabolic potential of uncultured bacteria and archaea associated with petroleum seepage in deep-sea sediments.</title>
        <authorList>
            <person name="Dong X."/>
            <person name="Hubert C."/>
        </authorList>
    </citation>
    <scope>NUCLEOTIDE SEQUENCE [LARGE SCALE GENOMIC DNA]</scope>
    <source>
        <strain evidence="5">E29_bin52</strain>
    </source>
</reference>
<dbReference type="InterPro" id="IPR017896">
    <property type="entry name" value="4Fe4S_Fe-S-bd"/>
</dbReference>
<evidence type="ECO:0000313" key="6">
    <source>
        <dbReference type="Proteomes" id="UP000319130"/>
    </source>
</evidence>
<feature type="domain" description="4Fe-4S ferredoxin-type" evidence="4">
    <location>
        <begin position="219"/>
        <end position="250"/>
    </location>
</feature>
<keyword evidence="2" id="KW-0408">Iron</keyword>
<evidence type="ECO:0000256" key="3">
    <source>
        <dbReference type="ARBA" id="ARBA00023014"/>
    </source>
</evidence>
<dbReference type="InterPro" id="IPR017900">
    <property type="entry name" value="4Fe4S_Fe_S_CS"/>
</dbReference>
<evidence type="ECO:0000256" key="1">
    <source>
        <dbReference type="ARBA" id="ARBA00022723"/>
    </source>
</evidence>
<keyword evidence="1" id="KW-0479">Metal-binding</keyword>
<gene>
    <name evidence="5" type="ORF">E3J48_03090</name>
</gene>
<evidence type="ECO:0000313" key="5">
    <source>
        <dbReference type="EMBL" id="TET63080.1"/>
    </source>
</evidence>
<proteinExistence type="predicted"/>
<name>A0A523W7W5_UNCAE</name>
<dbReference type="InterPro" id="IPR009051">
    <property type="entry name" value="Helical_ferredxn"/>
</dbReference>
<accession>A0A523W7W5</accession>
<dbReference type="PROSITE" id="PS00198">
    <property type="entry name" value="4FE4S_FER_1"/>
    <property type="match status" value="1"/>
</dbReference>
<dbReference type="Pfam" id="PF13534">
    <property type="entry name" value="Fer4_17"/>
    <property type="match status" value="1"/>
</dbReference>
<dbReference type="AlphaFoldDB" id="A0A523W7W5"/>
<dbReference type="GO" id="GO:0046872">
    <property type="term" value="F:metal ion binding"/>
    <property type="evidence" value="ECO:0007669"/>
    <property type="project" value="UniProtKB-KW"/>
</dbReference>
<dbReference type="SUPFAM" id="SSF46548">
    <property type="entry name" value="alpha-helical ferredoxin"/>
    <property type="match status" value="1"/>
</dbReference>
<dbReference type="Proteomes" id="UP000319130">
    <property type="component" value="Unassembled WGS sequence"/>
</dbReference>